<protein>
    <recommendedName>
        <fullName evidence="1">Reverse transcriptase domain-containing protein</fullName>
    </recommendedName>
</protein>
<name>A0A2S2QU33_9HEMI</name>
<dbReference type="PANTHER" id="PTHR47331:SF1">
    <property type="entry name" value="GAG-LIKE PROTEIN"/>
    <property type="match status" value="1"/>
</dbReference>
<dbReference type="GO" id="GO:0071897">
    <property type="term" value="P:DNA biosynthetic process"/>
    <property type="evidence" value="ECO:0007669"/>
    <property type="project" value="UniProtKB-ARBA"/>
</dbReference>
<dbReference type="SUPFAM" id="SSF56672">
    <property type="entry name" value="DNA/RNA polymerases"/>
    <property type="match status" value="1"/>
</dbReference>
<feature type="domain" description="Reverse transcriptase" evidence="1">
    <location>
        <begin position="108"/>
        <end position="239"/>
    </location>
</feature>
<dbReference type="OrthoDB" id="6627562at2759"/>
<evidence type="ECO:0000313" key="2">
    <source>
        <dbReference type="EMBL" id="MBY81234.1"/>
    </source>
</evidence>
<dbReference type="PANTHER" id="PTHR47331">
    <property type="entry name" value="PHD-TYPE DOMAIN-CONTAINING PROTEIN"/>
    <property type="match status" value="1"/>
</dbReference>
<proteinExistence type="predicted"/>
<gene>
    <name evidence="2" type="ORF">g.109483</name>
</gene>
<sequence length="242" mass="27395">MKSTSRDASGNFCVALPFRDLFSGSDRCLDSLSHGLGDSRSIALKRFYNLERRLSKDRELQAAYQKFMSTYLELGHMVPAPEPGKYFIPHHAVFKADGDVSKLRVIFDASSVFSTSRSLNDVLCTGLKLQVDLGDIVLRCRMHQYILTADIVKMYRQILIRSEDRVFQHIFWSDSPNDQLQEFQLCTITYGLNSAPYLAIRCLHDLDAQDGHHFPLAKGVLTQAAYVDDIVLGADSEELLLR</sequence>
<evidence type="ECO:0000259" key="1">
    <source>
        <dbReference type="Pfam" id="PF00078"/>
    </source>
</evidence>
<dbReference type="EMBL" id="GGMS01012031">
    <property type="protein sequence ID" value="MBY81234.1"/>
    <property type="molecule type" value="Transcribed_RNA"/>
</dbReference>
<dbReference type="InterPro" id="IPR000477">
    <property type="entry name" value="RT_dom"/>
</dbReference>
<dbReference type="Pfam" id="PF00078">
    <property type="entry name" value="RVT_1"/>
    <property type="match status" value="1"/>
</dbReference>
<organism evidence="2">
    <name type="scientific">Sipha flava</name>
    <name type="common">yellow sugarcane aphid</name>
    <dbReference type="NCBI Taxonomy" id="143950"/>
    <lineage>
        <taxon>Eukaryota</taxon>
        <taxon>Metazoa</taxon>
        <taxon>Ecdysozoa</taxon>
        <taxon>Arthropoda</taxon>
        <taxon>Hexapoda</taxon>
        <taxon>Insecta</taxon>
        <taxon>Pterygota</taxon>
        <taxon>Neoptera</taxon>
        <taxon>Paraneoptera</taxon>
        <taxon>Hemiptera</taxon>
        <taxon>Sternorrhyncha</taxon>
        <taxon>Aphidomorpha</taxon>
        <taxon>Aphidoidea</taxon>
        <taxon>Aphididae</taxon>
        <taxon>Sipha</taxon>
    </lineage>
</organism>
<reference evidence="2" key="1">
    <citation type="submission" date="2018-04" db="EMBL/GenBank/DDBJ databases">
        <title>Transcriptome assembly of Sipha flava.</title>
        <authorList>
            <person name="Scully E.D."/>
            <person name="Geib S.M."/>
            <person name="Palmer N.A."/>
            <person name="Koch K."/>
            <person name="Bradshaw J."/>
            <person name="Heng-Moss T."/>
            <person name="Sarath G."/>
        </authorList>
    </citation>
    <scope>NUCLEOTIDE SEQUENCE</scope>
</reference>
<dbReference type="Gene3D" id="3.10.10.10">
    <property type="entry name" value="HIV Type 1 Reverse Transcriptase, subunit A, domain 1"/>
    <property type="match status" value="1"/>
</dbReference>
<dbReference type="AlphaFoldDB" id="A0A2S2QU33"/>
<dbReference type="InterPro" id="IPR043502">
    <property type="entry name" value="DNA/RNA_pol_sf"/>
</dbReference>
<accession>A0A2S2QU33</accession>
<dbReference type="InterPro" id="IPR043128">
    <property type="entry name" value="Rev_trsase/Diguanyl_cyclase"/>
</dbReference>
<dbReference type="Gene3D" id="3.30.70.270">
    <property type="match status" value="1"/>
</dbReference>